<feature type="compositionally biased region" description="Low complexity" evidence="1">
    <location>
        <begin position="33"/>
        <end position="45"/>
    </location>
</feature>
<dbReference type="AlphaFoldDB" id="A0A7S1G5B7"/>
<accession>A0A7S1G5B7</accession>
<reference evidence="2" key="1">
    <citation type="submission" date="2021-01" db="EMBL/GenBank/DDBJ databases">
        <authorList>
            <person name="Corre E."/>
            <person name="Pelletier E."/>
            <person name="Niang G."/>
            <person name="Scheremetjew M."/>
            <person name="Finn R."/>
            <person name="Kale V."/>
            <person name="Holt S."/>
            <person name="Cochrane G."/>
            <person name="Meng A."/>
            <person name="Brown T."/>
            <person name="Cohen L."/>
        </authorList>
    </citation>
    <scope>NUCLEOTIDE SEQUENCE</scope>
    <source>
        <strain evidence="2">Ms1</strain>
    </source>
</reference>
<sequence>MASRAIASMAAASRTVGARFRVAPPPTRIRVASFSTAGASSSDSSGHGGGNGAGGDGDDDGYRWSADDASTVIRRIPDASTTAAALAALAAGAEDVADAVAAMGESALPRRALSQAYAAKMAALAAEVHAAHQLSGAELHVARERHRLDTAVAEAETRLAMSLHDSGRGWSLAPEDGVEAPRTTDDCLMQLATGPMFKSDDGES</sequence>
<dbReference type="EMBL" id="HBFS01002795">
    <property type="protein sequence ID" value="CAD8908739.1"/>
    <property type="molecule type" value="Transcribed_RNA"/>
</dbReference>
<feature type="region of interest" description="Disordered" evidence="1">
    <location>
        <begin position="33"/>
        <end position="63"/>
    </location>
</feature>
<evidence type="ECO:0000256" key="1">
    <source>
        <dbReference type="SAM" id="MobiDB-lite"/>
    </source>
</evidence>
<feature type="compositionally biased region" description="Gly residues" evidence="1">
    <location>
        <begin position="46"/>
        <end position="55"/>
    </location>
</feature>
<proteinExistence type="predicted"/>
<name>A0A7S1G5B7_9STRA</name>
<protein>
    <submittedName>
        <fullName evidence="2">Uncharacterized protein</fullName>
    </submittedName>
</protein>
<evidence type="ECO:0000313" key="2">
    <source>
        <dbReference type="EMBL" id="CAD8908739.1"/>
    </source>
</evidence>
<gene>
    <name evidence="2" type="ORF">BSP0115_LOCUS1943</name>
</gene>
<organism evidence="2">
    <name type="scientific">Bicosoecida sp. CB-2014</name>
    <dbReference type="NCBI Taxonomy" id="1486930"/>
    <lineage>
        <taxon>Eukaryota</taxon>
        <taxon>Sar</taxon>
        <taxon>Stramenopiles</taxon>
        <taxon>Bigyra</taxon>
        <taxon>Opalozoa</taxon>
        <taxon>Bicosoecida</taxon>
    </lineage>
</organism>